<keyword evidence="7" id="KW-1185">Reference proteome</keyword>
<keyword evidence="3 5" id="KW-1133">Transmembrane helix</keyword>
<proteinExistence type="predicted"/>
<evidence type="ECO:0000313" key="6">
    <source>
        <dbReference type="EMBL" id="NEN76863.1"/>
    </source>
</evidence>
<reference evidence="6 7" key="1">
    <citation type="journal article" date="2014" name="Int. J. Syst. Evol. Microbiol.">
        <title>Nocardioides zeae sp. nov., isolated from the stem of Zea mays.</title>
        <authorList>
            <person name="Glaeser S.P."/>
            <person name="McInroy J.A."/>
            <person name="Busse H.J."/>
            <person name="Kampfer P."/>
        </authorList>
    </citation>
    <scope>NUCLEOTIDE SEQUENCE [LARGE SCALE GENOMIC DNA]</scope>
    <source>
        <strain evidence="6 7">JCM 30728</strain>
    </source>
</reference>
<gene>
    <name evidence="6" type="ORF">G3T38_01070</name>
</gene>
<dbReference type="Proteomes" id="UP000468687">
    <property type="component" value="Unassembled WGS sequence"/>
</dbReference>
<dbReference type="EMBL" id="JAAGXA010000001">
    <property type="protein sequence ID" value="NEN76863.1"/>
    <property type="molecule type" value="Genomic_DNA"/>
</dbReference>
<organism evidence="6 7">
    <name type="scientific">Nocardioides zeae</name>
    <dbReference type="NCBI Taxonomy" id="1457234"/>
    <lineage>
        <taxon>Bacteria</taxon>
        <taxon>Bacillati</taxon>
        <taxon>Actinomycetota</taxon>
        <taxon>Actinomycetes</taxon>
        <taxon>Propionibacteriales</taxon>
        <taxon>Nocardioidaceae</taxon>
        <taxon>Nocardioides</taxon>
    </lineage>
</organism>
<dbReference type="RefSeq" id="WP_163770224.1">
    <property type="nucleotide sequence ID" value="NZ_JAAGXA010000001.1"/>
</dbReference>
<evidence type="ECO:0000256" key="2">
    <source>
        <dbReference type="ARBA" id="ARBA00022692"/>
    </source>
</evidence>
<evidence type="ECO:0000256" key="1">
    <source>
        <dbReference type="ARBA" id="ARBA00004141"/>
    </source>
</evidence>
<keyword evidence="2 5" id="KW-0812">Transmembrane</keyword>
<evidence type="ECO:0000256" key="4">
    <source>
        <dbReference type="ARBA" id="ARBA00023136"/>
    </source>
</evidence>
<dbReference type="Gene3D" id="1.20.120.350">
    <property type="entry name" value="Voltage-gated potassium channels. Chain C"/>
    <property type="match status" value="1"/>
</dbReference>
<dbReference type="GO" id="GO:0016020">
    <property type="term" value="C:membrane"/>
    <property type="evidence" value="ECO:0007669"/>
    <property type="project" value="UniProtKB-SubCell"/>
</dbReference>
<name>A0A6P0HDN4_9ACTN</name>
<feature type="transmembrane region" description="Helical" evidence="5">
    <location>
        <begin position="19"/>
        <end position="38"/>
    </location>
</feature>
<dbReference type="InterPro" id="IPR027359">
    <property type="entry name" value="Volt_channel_dom_sf"/>
</dbReference>
<evidence type="ECO:0000313" key="7">
    <source>
        <dbReference type="Proteomes" id="UP000468687"/>
    </source>
</evidence>
<dbReference type="AlphaFoldDB" id="A0A6P0HDN4"/>
<evidence type="ECO:0000256" key="3">
    <source>
        <dbReference type="ARBA" id="ARBA00022989"/>
    </source>
</evidence>
<comment type="caution">
    <text evidence="6">The sequence shown here is derived from an EMBL/GenBank/DDBJ whole genome shotgun (WGS) entry which is preliminary data.</text>
</comment>
<comment type="subcellular location">
    <subcellularLocation>
        <location evidence="1">Membrane</location>
        <topology evidence="1">Multi-pass membrane protein</topology>
    </subcellularLocation>
</comment>
<keyword evidence="4 5" id="KW-0472">Membrane</keyword>
<feature type="transmembrane region" description="Helical" evidence="5">
    <location>
        <begin position="50"/>
        <end position="68"/>
    </location>
</feature>
<evidence type="ECO:0000256" key="5">
    <source>
        <dbReference type="SAM" id="Phobius"/>
    </source>
</evidence>
<protein>
    <submittedName>
        <fullName evidence="6">Ion transporter</fullName>
    </submittedName>
</protein>
<sequence length="252" mass="28907">MSSPTPPLSAYPTKPPRRFVEWAMLLLAVVSVVLLLWVTIWDVDDSTEMWVFRIDTAICGIFAIEFGIRWYRDRGGWRYPFRYWYEVLGMIPLAHPELRAFRLVRVVVILARLGRATDRALGDRITAAILEHFIDTIVRIVKRPLTVAVVDEVIAVLKTGHYTANIARAVGEREDELKATILEKVKQDPVTSRLRYVPFHDDVVDLVADTTFRIIFEVLADPRTDAMVTGIIEENTDQIRAAVEARDHERHT</sequence>
<accession>A0A6P0HDN4</accession>
<dbReference type="SUPFAM" id="SSF81324">
    <property type="entry name" value="Voltage-gated potassium channels"/>
    <property type="match status" value="1"/>
</dbReference>